<dbReference type="PROSITE" id="PS50089">
    <property type="entry name" value="ZF_RING_2"/>
    <property type="match status" value="1"/>
</dbReference>
<keyword evidence="4" id="KW-0863">Zinc-finger</keyword>
<gene>
    <name evidence="8" type="ORF">K432DRAFT_318094</name>
</gene>
<dbReference type="GO" id="GO:0006281">
    <property type="term" value="P:DNA repair"/>
    <property type="evidence" value="ECO:0007669"/>
    <property type="project" value="TreeGrafter"/>
</dbReference>
<evidence type="ECO:0000256" key="1">
    <source>
        <dbReference type="ARBA" id="ARBA00022741"/>
    </source>
</evidence>
<dbReference type="GO" id="GO:0008094">
    <property type="term" value="F:ATP-dependent activity, acting on DNA"/>
    <property type="evidence" value="ECO:0007669"/>
    <property type="project" value="TreeGrafter"/>
</dbReference>
<dbReference type="OrthoDB" id="448448at2759"/>
<dbReference type="InterPro" id="IPR050628">
    <property type="entry name" value="SNF2_RAD54_helicase_TF"/>
</dbReference>
<keyword evidence="4" id="KW-0862">Zinc</keyword>
<dbReference type="InterPro" id="IPR027417">
    <property type="entry name" value="P-loop_NTPase"/>
</dbReference>
<dbReference type="GO" id="GO:0005634">
    <property type="term" value="C:nucleus"/>
    <property type="evidence" value="ECO:0007669"/>
    <property type="project" value="TreeGrafter"/>
</dbReference>
<dbReference type="InterPro" id="IPR001841">
    <property type="entry name" value="Znf_RING"/>
</dbReference>
<dbReference type="InterPro" id="IPR001650">
    <property type="entry name" value="Helicase_C-like"/>
</dbReference>
<dbReference type="AlphaFoldDB" id="A0A8E2JKB5"/>
<keyword evidence="3" id="KW-0067">ATP-binding</keyword>
<evidence type="ECO:0000256" key="4">
    <source>
        <dbReference type="PROSITE-ProRule" id="PRU00175"/>
    </source>
</evidence>
<feature type="domain" description="Helicase C-terminal" evidence="7">
    <location>
        <begin position="565"/>
        <end position="724"/>
    </location>
</feature>
<dbReference type="InterPro" id="IPR038718">
    <property type="entry name" value="SNF2-like_sf"/>
</dbReference>
<dbReference type="PROSITE" id="PS51194">
    <property type="entry name" value="HELICASE_CTER"/>
    <property type="match status" value="1"/>
</dbReference>
<dbReference type="PANTHER" id="PTHR45626">
    <property type="entry name" value="TRANSCRIPTION TERMINATION FACTOR 2-RELATED"/>
    <property type="match status" value="1"/>
</dbReference>
<organism evidence="8 9">
    <name type="scientific">Lepidopterella palustris CBS 459.81</name>
    <dbReference type="NCBI Taxonomy" id="1314670"/>
    <lineage>
        <taxon>Eukaryota</taxon>
        <taxon>Fungi</taxon>
        <taxon>Dikarya</taxon>
        <taxon>Ascomycota</taxon>
        <taxon>Pezizomycotina</taxon>
        <taxon>Dothideomycetes</taxon>
        <taxon>Pleosporomycetidae</taxon>
        <taxon>Mytilinidiales</taxon>
        <taxon>Argynnaceae</taxon>
        <taxon>Lepidopterella</taxon>
    </lineage>
</organism>
<dbReference type="SUPFAM" id="SSF52540">
    <property type="entry name" value="P-loop containing nucleoside triphosphate hydrolases"/>
    <property type="match status" value="2"/>
</dbReference>
<keyword evidence="9" id="KW-1185">Reference proteome</keyword>
<evidence type="ECO:0000259" key="7">
    <source>
        <dbReference type="PROSITE" id="PS51194"/>
    </source>
</evidence>
<dbReference type="Proteomes" id="UP000250266">
    <property type="component" value="Unassembled WGS sequence"/>
</dbReference>
<dbReference type="GO" id="GO:0016787">
    <property type="term" value="F:hydrolase activity"/>
    <property type="evidence" value="ECO:0007669"/>
    <property type="project" value="UniProtKB-KW"/>
</dbReference>
<dbReference type="InterPro" id="IPR049730">
    <property type="entry name" value="SNF2/RAD54-like_C"/>
</dbReference>
<dbReference type="Gene3D" id="3.40.50.300">
    <property type="entry name" value="P-loop containing nucleotide triphosphate hydrolases"/>
    <property type="match status" value="1"/>
</dbReference>
<sequence>MTSKSKEVAIEVVIYGLREDAYNVGNLLSEDDLYLQHPNECDARMTYINPQYLVRPGCEMSELHGVSFALASKSSSGNDILDEKRTIQLLQVFNYANGPTKFSKVLESPRLRTHLQDHQMKALAMMAEKEQGVLEGSQFGTLWDVSIDANGQNCYRHVITGSSQSTPPNPIYGGLLADEMGLGKTLSVLALITWSLDTLSINASSAEAALPRGTLIVAPKSTIPGWQQQIQRHIVSGGVRVALYYGSNRSRLSEELNTYDIILTNYDTLRSEWIGKGRDAPLCSQEWARLVLDEAHHIRNRSSKTFEAACAIPARHRWCLTGTPIHNRLDDYGALMTFLGVPPFSSKSLFDYWLTIPMNKNHSDGLRRLKKLVMATCLRRTKETVKEKLKLPQRIEREERINLNNHERELYDFFKARTFALVTGMLCELHGSSEQQKQGNILGLINCLRRICNHSEQLLPTAALNAWRSRNTSGVDWSFAQSSTSTCNFCNAELDNSERLDSPWSELSCLHVICSNCTITRIEDSELPANDPCPVCNTESTMLLCQKHPIHSSEEIALRYQPSTKVNALLENLYRERKLNSSNITGNPIKSVIFSQWTKMLDLIEIALRANGFIFQRIDGQKSLDQRIRALDVFNNNLACTVMLASIGSVAEGVDLQVANHVHLVEPHWNPMVEAQAVDRIHRMGQSRDVVTIRYIANNTIEKYVQDVQAYKLSLIHQSLGELESVQYEADEAKWKSLMAALE</sequence>
<dbReference type="GO" id="GO:0008270">
    <property type="term" value="F:zinc ion binding"/>
    <property type="evidence" value="ECO:0007669"/>
    <property type="project" value="UniProtKB-KW"/>
</dbReference>
<dbReference type="EMBL" id="KV744817">
    <property type="protein sequence ID" value="OCK85547.1"/>
    <property type="molecule type" value="Genomic_DNA"/>
</dbReference>
<dbReference type="Gene3D" id="3.40.50.10810">
    <property type="entry name" value="Tandem AAA-ATPase domain"/>
    <property type="match status" value="1"/>
</dbReference>
<accession>A0A8E2JKB5</accession>
<dbReference type="CDD" id="cd18793">
    <property type="entry name" value="SF2_C_SNF"/>
    <property type="match status" value="1"/>
</dbReference>
<dbReference type="Pfam" id="PF00176">
    <property type="entry name" value="SNF2-rel_dom"/>
    <property type="match status" value="1"/>
</dbReference>
<dbReference type="PROSITE" id="PS51192">
    <property type="entry name" value="HELICASE_ATP_BIND_1"/>
    <property type="match status" value="1"/>
</dbReference>
<keyword evidence="2" id="KW-0378">Hydrolase</keyword>
<keyword evidence="1" id="KW-0547">Nucleotide-binding</keyword>
<keyword evidence="4" id="KW-0479">Metal-binding</keyword>
<dbReference type="Pfam" id="PF00271">
    <property type="entry name" value="Helicase_C"/>
    <property type="match status" value="1"/>
</dbReference>
<evidence type="ECO:0000256" key="3">
    <source>
        <dbReference type="ARBA" id="ARBA00022840"/>
    </source>
</evidence>
<dbReference type="GO" id="GO:0005524">
    <property type="term" value="F:ATP binding"/>
    <property type="evidence" value="ECO:0007669"/>
    <property type="project" value="UniProtKB-KW"/>
</dbReference>
<protein>
    <submittedName>
        <fullName evidence="8">Uncharacterized protein</fullName>
    </submittedName>
</protein>
<evidence type="ECO:0000256" key="2">
    <source>
        <dbReference type="ARBA" id="ARBA00022801"/>
    </source>
</evidence>
<reference evidence="8 9" key="1">
    <citation type="journal article" date="2016" name="Nat. Commun.">
        <title>Ectomycorrhizal ecology is imprinted in the genome of the dominant symbiotic fungus Cenococcum geophilum.</title>
        <authorList>
            <consortium name="DOE Joint Genome Institute"/>
            <person name="Peter M."/>
            <person name="Kohler A."/>
            <person name="Ohm R.A."/>
            <person name="Kuo A."/>
            <person name="Krutzmann J."/>
            <person name="Morin E."/>
            <person name="Arend M."/>
            <person name="Barry K.W."/>
            <person name="Binder M."/>
            <person name="Choi C."/>
            <person name="Clum A."/>
            <person name="Copeland A."/>
            <person name="Grisel N."/>
            <person name="Haridas S."/>
            <person name="Kipfer T."/>
            <person name="LaButti K."/>
            <person name="Lindquist E."/>
            <person name="Lipzen A."/>
            <person name="Maire R."/>
            <person name="Meier B."/>
            <person name="Mihaltcheva S."/>
            <person name="Molinier V."/>
            <person name="Murat C."/>
            <person name="Poggeler S."/>
            <person name="Quandt C.A."/>
            <person name="Sperisen C."/>
            <person name="Tritt A."/>
            <person name="Tisserant E."/>
            <person name="Crous P.W."/>
            <person name="Henrissat B."/>
            <person name="Nehls U."/>
            <person name="Egli S."/>
            <person name="Spatafora J.W."/>
            <person name="Grigoriev I.V."/>
            <person name="Martin F.M."/>
        </authorList>
    </citation>
    <scope>NUCLEOTIDE SEQUENCE [LARGE SCALE GENOMIC DNA]</scope>
    <source>
        <strain evidence="8 9">CBS 459.81</strain>
    </source>
</reference>
<dbReference type="SMART" id="SM00487">
    <property type="entry name" value="DEXDc"/>
    <property type="match status" value="1"/>
</dbReference>
<proteinExistence type="predicted"/>
<name>A0A8E2JKB5_9PEZI</name>
<evidence type="ECO:0000313" key="9">
    <source>
        <dbReference type="Proteomes" id="UP000250266"/>
    </source>
</evidence>
<evidence type="ECO:0000259" key="6">
    <source>
        <dbReference type="PROSITE" id="PS51192"/>
    </source>
</evidence>
<evidence type="ECO:0000259" key="5">
    <source>
        <dbReference type="PROSITE" id="PS50089"/>
    </source>
</evidence>
<dbReference type="InterPro" id="IPR014001">
    <property type="entry name" value="Helicase_ATP-bd"/>
</dbReference>
<feature type="domain" description="Helicase ATP-binding" evidence="6">
    <location>
        <begin position="165"/>
        <end position="342"/>
    </location>
</feature>
<feature type="domain" description="RING-type" evidence="5">
    <location>
        <begin position="487"/>
        <end position="537"/>
    </location>
</feature>
<evidence type="ECO:0000313" key="8">
    <source>
        <dbReference type="EMBL" id="OCK85547.1"/>
    </source>
</evidence>
<dbReference type="PANTHER" id="PTHR45626:SF52">
    <property type="entry name" value="SINGLE-STRANDED DNA-DEPENDENT ATPASE (EUROFUNG)"/>
    <property type="match status" value="1"/>
</dbReference>
<dbReference type="SMART" id="SM00490">
    <property type="entry name" value="HELICc"/>
    <property type="match status" value="1"/>
</dbReference>
<dbReference type="CDD" id="cd18008">
    <property type="entry name" value="DEXDc_SHPRH-like"/>
    <property type="match status" value="1"/>
</dbReference>
<dbReference type="InterPro" id="IPR000330">
    <property type="entry name" value="SNF2_N"/>
</dbReference>